<comment type="caution">
    <text evidence="1">The sequence shown here is derived from an EMBL/GenBank/DDBJ whole genome shotgun (WGS) entry which is preliminary data.</text>
</comment>
<protein>
    <submittedName>
        <fullName evidence="1">Uncharacterized protein</fullName>
    </submittedName>
</protein>
<keyword evidence="2" id="KW-1185">Reference proteome</keyword>
<name>A0A0M0JMF8_9EUKA</name>
<evidence type="ECO:0000313" key="2">
    <source>
        <dbReference type="Proteomes" id="UP000037460"/>
    </source>
</evidence>
<dbReference type="OrthoDB" id="526941at2759"/>
<dbReference type="EMBL" id="JWZX01002667">
    <property type="protein sequence ID" value="KOO27779.1"/>
    <property type="molecule type" value="Genomic_DNA"/>
</dbReference>
<accession>A0A0M0JMF8</accession>
<dbReference type="Proteomes" id="UP000037460">
    <property type="component" value="Unassembled WGS sequence"/>
</dbReference>
<organism evidence="1 2">
    <name type="scientific">Chrysochromulina tobinii</name>
    <dbReference type="NCBI Taxonomy" id="1460289"/>
    <lineage>
        <taxon>Eukaryota</taxon>
        <taxon>Haptista</taxon>
        <taxon>Haptophyta</taxon>
        <taxon>Prymnesiophyceae</taxon>
        <taxon>Prymnesiales</taxon>
        <taxon>Chrysochromulinaceae</taxon>
        <taxon>Chrysochromulina</taxon>
    </lineage>
</organism>
<proteinExistence type="predicted"/>
<gene>
    <name evidence="1" type="ORF">Ctob_011792</name>
</gene>
<sequence length="402" mass="44528">MDPFELIFVKHGGATLSKQDPCQAHLLRAAESAMDRRAVGMSTVDMSSRTNFRACCSTRRYEPIIEYDEDDSAETITEGARQLLERAGAGTSPPTAARILVSYVYRDQPGVRANLEYFLSVALRDKEPAGTAILFALVINGWQCPVALKPHPGRRFIVFARRDSGFDYGGHGALLRKLGMDAIRPSTRLSFTHFIFMNSGVRGPFLPPWTPSSWHWTLAFTSLLGTKPPGSDRAVHLVGTSITCLSPMDKCVLLDPLCAGPKVEGFVTATDSAGIAILYNSTVFEEHATKEDAVIRGEYVLSLSMLKAGHNLASLQLAYTEVDWADRRNWDCNKHRFAARNSKYFGISMHPFETLFHKAHWRTGVPAAEADVLAHEMELYSSWAIRRPGAVSEQARANTSYL</sequence>
<reference evidence="2" key="1">
    <citation type="journal article" date="2015" name="PLoS Genet.">
        <title>Genome Sequence and Transcriptome Analyses of Chrysochromulina tobin: Metabolic Tools for Enhanced Algal Fitness in the Prominent Order Prymnesiales (Haptophyceae).</title>
        <authorList>
            <person name="Hovde B.T."/>
            <person name="Deodato C.R."/>
            <person name="Hunsperger H.M."/>
            <person name="Ryken S.A."/>
            <person name="Yost W."/>
            <person name="Jha R.K."/>
            <person name="Patterson J."/>
            <person name="Monnat R.J. Jr."/>
            <person name="Barlow S.B."/>
            <person name="Starkenburg S.R."/>
            <person name="Cattolico R.A."/>
        </authorList>
    </citation>
    <scope>NUCLEOTIDE SEQUENCE</scope>
    <source>
        <strain evidence="2">CCMP291</strain>
    </source>
</reference>
<dbReference type="AlphaFoldDB" id="A0A0M0JMF8"/>
<evidence type="ECO:0000313" key="1">
    <source>
        <dbReference type="EMBL" id="KOO27779.1"/>
    </source>
</evidence>